<reference evidence="1" key="1">
    <citation type="submission" date="2018-06" db="EMBL/GenBank/DDBJ databases">
        <authorList>
            <person name="Zhirakovskaya E."/>
        </authorList>
    </citation>
    <scope>NUCLEOTIDE SEQUENCE</scope>
</reference>
<name>A0A3B0XJE7_9ZZZZ</name>
<sequence length="32" mass="3922">MAQVVPEWRQIEAENVSIHVYETHFLTKSWRH</sequence>
<dbReference type="AlphaFoldDB" id="A0A3B0XJE7"/>
<dbReference type="EMBL" id="UOFG01000201">
    <property type="protein sequence ID" value="VAW63452.1"/>
    <property type="molecule type" value="Genomic_DNA"/>
</dbReference>
<proteinExistence type="predicted"/>
<accession>A0A3B0XJE7</accession>
<gene>
    <name evidence="1" type="ORF">MNBD_GAMMA11-2167</name>
</gene>
<organism evidence="1">
    <name type="scientific">hydrothermal vent metagenome</name>
    <dbReference type="NCBI Taxonomy" id="652676"/>
    <lineage>
        <taxon>unclassified sequences</taxon>
        <taxon>metagenomes</taxon>
        <taxon>ecological metagenomes</taxon>
    </lineage>
</organism>
<evidence type="ECO:0000313" key="1">
    <source>
        <dbReference type="EMBL" id="VAW63452.1"/>
    </source>
</evidence>
<protein>
    <submittedName>
        <fullName evidence="1">Uncharacterized protein</fullName>
    </submittedName>
</protein>